<reference evidence="2" key="2">
    <citation type="submission" date="2015-07" db="EMBL/GenBank/DDBJ databases">
        <authorList>
            <person name="Noorani M."/>
        </authorList>
    </citation>
    <scope>NUCLEOTIDE SEQUENCE</scope>
    <source>
        <strain evidence="2">Yugu1</strain>
    </source>
</reference>
<feature type="transmembrane region" description="Helical" evidence="1">
    <location>
        <begin position="94"/>
        <end position="118"/>
    </location>
</feature>
<keyword evidence="1" id="KW-0812">Transmembrane</keyword>
<gene>
    <name evidence="2" type="ORF">SETIT_6G138800v2</name>
</gene>
<name>A0A368RMZ5_SETIT</name>
<keyword evidence="1" id="KW-0472">Membrane</keyword>
<protein>
    <submittedName>
        <fullName evidence="2">Uncharacterized protein</fullName>
    </submittedName>
</protein>
<dbReference type="EMBL" id="CM003533">
    <property type="protein sequence ID" value="RCV30970.1"/>
    <property type="molecule type" value="Genomic_DNA"/>
</dbReference>
<keyword evidence="1" id="KW-1133">Transmembrane helix</keyword>
<accession>A0A368RMZ5</accession>
<proteinExistence type="predicted"/>
<reference evidence="2" key="1">
    <citation type="journal article" date="2012" name="Nat. Biotechnol.">
        <title>Reference genome sequence of the model plant Setaria.</title>
        <authorList>
            <person name="Bennetzen J.L."/>
            <person name="Schmutz J."/>
            <person name="Wang H."/>
            <person name="Percifield R."/>
            <person name="Hawkins J."/>
            <person name="Pontaroli A.C."/>
            <person name="Estep M."/>
            <person name="Feng L."/>
            <person name="Vaughn J.N."/>
            <person name="Grimwood J."/>
            <person name="Jenkins J."/>
            <person name="Barry K."/>
            <person name="Lindquist E."/>
            <person name="Hellsten U."/>
            <person name="Deshpande S."/>
            <person name="Wang X."/>
            <person name="Wu X."/>
            <person name="Mitros T."/>
            <person name="Triplett J."/>
            <person name="Yang X."/>
            <person name="Ye C.Y."/>
            <person name="Mauro-Herrera M."/>
            <person name="Wang L."/>
            <person name="Li P."/>
            <person name="Sharma M."/>
            <person name="Sharma R."/>
            <person name="Ronald P.C."/>
            <person name="Panaud O."/>
            <person name="Kellogg E.A."/>
            <person name="Brutnell T.P."/>
            <person name="Doust A.N."/>
            <person name="Tuskan G.A."/>
            <person name="Rokhsar D."/>
            <person name="Devos K.M."/>
        </authorList>
    </citation>
    <scope>NUCLEOTIDE SEQUENCE [LARGE SCALE GENOMIC DNA]</scope>
    <source>
        <strain evidence="2">Yugu1</strain>
    </source>
</reference>
<evidence type="ECO:0000313" key="2">
    <source>
        <dbReference type="EMBL" id="RCV30970.1"/>
    </source>
</evidence>
<sequence>MAVESYLTLWPLPAWIRPGAAATVRSCRPGGGGAVHPAVPAGDSIPNPHPTLTRSFIKKTLRRLDGPPDSRTQCGEGNRPSTAHRQIAWPTEGFFTFLFFVLFLFFLFICNTFSPGFFTFQLPSRWRITNRATHRTLVTPGLFNSVFFSRNNIFGTNKMAHPRNGTLMEEE</sequence>
<organism evidence="2">
    <name type="scientific">Setaria italica</name>
    <name type="common">Foxtail millet</name>
    <name type="synonym">Panicum italicum</name>
    <dbReference type="NCBI Taxonomy" id="4555"/>
    <lineage>
        <taxon>Eukaryota</taxon>
        <taxon>Viridiplantae</taxon>
        <taxon>Streptophyta</taxon>
        <taxon>Embryophyta</taxon>
        <taxon>Tracheophyta</taxon>
        <taxon>Spermatophyta</taxon>
        <taxon>Magnoliopsida</taxon>
        <taxon>Liliopsida</taxon>
        <taxon>Poales</taxon>
        <taxon>Poaceae</taxon>
        <taxon>PACMAD clade</taxon>
        <taxon>Panicoideae</taxon>
        <taxon>Panicodae</taxon>
        <taxon>Paniceae</taxon>
        <taxon>Cenchrinae</taxon>
        <taxon>Setaria</taxon>
    </lineage>
</organism>
<dbReference type="AlphaFoldDB" id="A0A368RMZ5"/>
<evidence type="ECO:0000256" key="1">
    <source>
        <dbReference type="SAM" id="Phobius"/>
    </source>
</evidence>